<comment type="caution">
    <text evidence="2">The sequence shown here is derived from an EMBL/GenBank/DDBJ whole genome shotgun (WGS) entry which is preliminary data.</text>
</comment>
<name>A0A939H9Y5_9CLOT</name>
<dbReference type="AlphaFoldDB" id="A0A939H9Y5"/>
<organism evidence="2 3">
    <name type="scientific">Proteiniclasticum aestuarii</name>
    <dbReference type="NCBI Taxonomy" id="2817862"/>
    <lineage>
        <taxon>Bacteria</taxon>
        <taxon>Bacillati</taxon>
        <taxon>Bacillota</taxon>
        <taxon>Clostridia</taxon>
        <taxon>Eubacteriales</taxon>
        <taxon>Clostridiaceae</taxon>
        <taxon>Proteiniclasticum</taxon>
    </lineage>
</organism>
<feature type="transmembrane region" description="Helical" evidence="1">
    <location>
        <begin position="7"/>
        <end position="23"/>
    </location>
</feature>
<protein>
    <submittedName>
        <fullName evidence="2">Uncharacterized protein</fullName>
    </submittedName>
</protein>
<reference evidence="2" key="1">
    <citation type="submission" date="2021-03" db="EMBL/GenBank/DDBJ databases">
        <title>Proteiniclasticum marinus sp. nov., isolated from tidal flat sediment.</title>
        <authorList>
            <person name="Namirimu T."/>
            <person name="Yang J.-A."/>
            <person name="Yang S.-H."/>
            <person name="Kim Y.-J."/>
            <person name="Kwon K.K."/>
        </authorList>
    </citation>
    <scope>NUCLEOTIDE SEQUENCE</scope>
    <source>
        <strain evidence="2">SCR006</strain>
    </source>
</reference>
<evidence type="ECO:0000256" key="1">
    <source>
        <dbReference type="SAM" id="Phobius"/>
    </source>
</evidence>
<keyword evidence="1" id="KW-1133">Transmembrane helix</keyword>
<keyword evidence="1" id="KW-0472">Membrane</keyword>
<proteinExistence type="predicted"/>
<gene>
    <name evidence="2" type="ORF">J3A84_06360</name>
</gene>
<dbReference type="Proteomes" id="UP000664218">
    <property type="component" value="Unassembled WGS sequence"/>
</dbReference>
<dbReference type="EMBL" id="JAFNJU010000004">
    <property type="protein sequence ID" value="MBO1264648.1"/>
    <property type="molecule type" value="Genomic_DNA"/>
</dbReference>
<sequence>MKKSSVFYLFLGFATSALIIPALQKSDNPVVKSVLTFIAEEPIMAVILVLLILLSLKLIGKNGFLKTNRSDEVEKESEHQ</sequence>
<accession>A0A939H9Y5</accession>
<dbReference type="RefSeq" id="WP_207599165.1">
    <property type="nucleotide sequence ID" value="NZ_JAFNJU010000004.1"/>
</dbReference>
<evidence type="ECO:0000313" key="3">
    <source>
        <dbReference type="Proteomes" id="UP000664218"/>
    </source>
</evidence>
<keyword evidence="3" id="KW-1185">Reference proteome</keyword>
<feature type="transmembrane region" description="Helical" evidence="1">
    <location>
        <begin position="43"/>
        <end position="60"/>
    </location>
</feature>
<keyword evidence="1" id="KW-0812">Transmembrane</keyword>
<evidence type="ECO:0000313" key="2">
    <source>
        <dbReference type="EMBL" id="MBO1264648.1"/>
    </source>
</evidence>